<dbReference type="InterPro" id="IPR000008">
    <property type="entry name" value="C2_dom"/>
</dbReference>
<keyword evidence="2" id="KW-0812">Transmembrane</keyword>
<accession>A0AA39W9M0</accession>
<gene>
    <name evidence="4" type="ORF">LWI29_025611</name>
</gene>
<evidence type="ECO:0000256" key="2">
    <source>
        <dbReference type="SAM" id="Phobius"/>
    </source>
</evidence>
<dbReference type="PROSITE" id="PS50004">
    <property type="entry name" value="C2"/>
    <property type="match status" value="1"/>
</dbReference>
<evidence type="ECO:0000256" key="1">
    <source>
        <dbReference type="SAM" id="MobiDB-lite"/>
    </source>
</evidence>
<feature type="domain" description="C2" evidence="3">
    <location>
        <begin position="1"/>
        <end position="112"/>
    </location>
</feature>
<feature type="region of interest" description="Disordered" evidence="1">
    <location>
        <begin position="552"/>
        <end position="574"/>
    </location>
</feature>
<feature type="compositionally biased region" description="Basic and acidic residues" evidence="1">
    <location>
        <begin position="552"/>
        <end position="566"/>
    </location>
</feature>
<dbReference type="PANTHER" id="PTHR32246:SF143">
    <property type="entry name" value="CALCIUM-DEPENDENT LIPID-BINDING (CALB DOMAIN) FAMILY PROTEIN"/>
    <property type="match status" value="1"/>
</dbReference>
<feature type="compositionally biased region" description="Polar residues" evidence="1">
    <location>
        <begin position="341"/>
        <end position="354"/>
    </location>
</feature>
<feature type="region of interest" description="Disordered" evidence="1">
    <location>
        <begin position="320"/>
        <end position="365"/>
    </location>
</feature>
<dbReference type="EMBL" id="JAUESC010000001">
    <property type="protein sequence ID" value="KAK0608110.1"/>
    <property type="molecule type" value="Genomic_DNA"/>
</dbReference>
<dbReference type="Proteomes" id="UP001168877">
    <property type="component" value="Unassembled WGS sequence"/>
</dbReference>
<dbReference type="GO" id="GO:0006952">
    <property type="term" value="P:defense response"/>
    <property type="evidence" value="ECO:0007669"/>
    <property type="project" value="InterPro"/>
</dbReference>
<dbReference type="InterPro" id="IPR044750">
    <property type="entry name" value="C2_SRC2/BAP"/>
</dbReference>
<dbReference type="PANTHER" id="PTHR32246">
    <property type="entry name" value="INGRESSION PROTEIN FIC1"/>
    <property type="match status" value="1"/>
</dbReference>
<evidence type="ECO:0000259" key="3">
    <source>
        <dbReference type="PROSITE" id="PS50004"/>
    </source>
</evidence>
<dbReference type="AlphaFoldDB" id="A0AA39W9M0"/>
<evidence type="ECO:0000313" key="4">
    <source>
        <dbReference type="EMBL" id="KAK0608110.1"/>
    </source>
</evidence>
<protein>
    <recommendedName>
        <fullName evidence="3">C2 domain-containing protein</fullName>
    </recommendedName>
</protein>
<proteinExistence type="predicted"/>
<organism evidence="4 5">
    <name type="scientific">Acer saccharum</name>
    <name type="common">Sugar maple</name>
    <dbReference type="NCBI Taxonomy" id="4024"/>
    <lineage>
        <taxon>Eukaryota</taxon>
        <taxon>Viridiplantae</taxon>
        <taxon>Streptophyta</taxon>
        <taxon>Embryophyta</taxon>
        <taxon>Tracheophyta</taxon>
        <taxon>Spermatophyta</taxon>
        <taxon>Magnoliopsida</taxon>
        <taxon>eudicotyledons</taxon>
        <taxon>Gunneridae</taxon>
        <taxon>Pentapetalae</taxon>
        <taxon>rosids</taxon>
        <taxon>malvids</taxon>
        <taxon>Sapindales</taxon>
        <taxon>Sapindaceae</taxon>
        <taxon>Hippocastanoideae</taxon>
        <taxon>Acereae</taxon>
        <taxon>Acer</taxon>
    </lineage>
</organism>
<dbReference type="CDD" id="cd22884">
    <property type="entry name" value="TOM22"/>
    <property type="match status" value="1"/>
</dbReference>
<feature type="compositionally biased region" description="Gly residues" evidence="1">
    <location>
        <begin position="448"/>
        <end position="457"/>
    </location>
</feature>
<keyword evidence="2" id="KW-0472">Membrane</keyword>
<evidence type="ECO:0000313" key="5">
    <source>
        <dbReference type="Proteomes" id="UP001168877"/>
    </source>
</evidence>
<keyword evidence="2" id="KW-1133">Transmembrane helix</keyword>
<dbReference type="CDD" id="cd04051">
    <property type="entry name" value="C2_SRC2_like"/>
    <property type="match status" value="1"/>
</dbReference>
<dbReference type="SUPFAM" id="SSF49562">
    <property type="entry name" value="C2 domain (Calcium/lipid-binding domain, CaLB)"/>
    <property type="match status" value="1"/>
</dbReference>
<dbReference type="Pfam" id="PF00168">
    <property type="entry name" value="C2"/>
    <property type="match status" value="1"/>
</dbReference>
<comment type="caution">
    <text evidence="4">The sequence shown here is derived from an EMBL/GenBank/DDBJ whole genome shotgun (WGS) entry which is preliminary data.</text>
</comment>
<keyword evidence="5" id="KW-1185">Reference proteome</keyword>
<feature type="region of interest" description="Disordered" evidence="1">
    <location>
        <begin position="442"/>
        <end position="468"/>
    </location>
</feature>
<feature type="region of interest" description="Disordered" evidence="1">
    <location>
        <begin position="493"/>
        <end position="517"/>
    </location>
</feature>
<reference evidence="4" key="1">
    <citation type="journal article" date="2022" name="Plant J.">
        <title>Strategies of tolerance reflected in two North American maple genomes.</title>
        <authorList>
            <person name="McEvoy S.L."/>
            <person name="Sezen U.U."/>
            <person name="Trouern-Trend A."/>
            <person name="McMahon S.M."/>
            <person name="Schaberg P.G."/>
            <person name="Yang J."/>
            <person name="Wegrzyn J.L."/>
            <person name="Swenson N.G."/>
        </authorList>
    </citation>
    <scope>NUCLEOTIDE SEQUENCE</scope>
    <source>
        <strain evidence="4">NS2018</strain>
    </source>
</reference>
<dbReference type="SMART" id="SM00239">
    <property type="entry name" value="C2"/>
    <property type="match status" value="1"/>
</dbReference>
<reference evidence="4" key="2">
    <citation type="submission" date="2023-06" db="EMBL/GenBank/DDBJ databases">
        <authorList>
            <person name="Swenson N.G."/>
            <person name="Wegrzyn J.L."/>
            <person name="Mcevoy S.L."/>
        </authorList>
    </citation>
    <scope>NUCLEOTIDE SEQUENCE</scope>
    <source>
        <strain evidence="4">NS2018</strain>
        <tissue evidence="4">Leaf</tissue>
    </source>
</reference>
<feature type="transmembrane region" description="Helical" evidence="2">
    <location>
        <begin position="871"/>
        <end position="888"/>
    </location>
</feature>
<feature type="region of interest" description="Disordered" evidence="1">
    <location>
        <begin position="617"/>
        <end position="639"/>
    </location>
</feature>
<name>A0AA39W9M0_ACESA</name>
<sequence length="917" mass="99251">MSSTVIVPFQLLELNVISAQDLFPASRSMRAYAVAWVHPDRKLSTRVDAHGRNNPTWNDKFVFRVDEDFLYNDTSAVMIEIYALHWFRDVHVGTVRVLVGNLIPPPPTRSYHNPNHVQLGMRFVALQVRRQSGRPQGILNIGVALLDSSMRSMPLCTQLSSAVGYRHLMGEEDVFHSNNQTIVSNNQNSLTFFSKPELRRTKSDSSSMIGTEMVKKPKGEAAAAARSTKTFSMISGSELEPPEPSQNFKIFNKHLRSSKASSIYSGSDFLRKPKGGSAVGYDAARSPPRNKGIIVKPDALINGSEIIDPPKKGKIEKASSVVSGSDIDPPKRVNSLIPLPANQSPNKTRKQNGLSPYRHENEAQVKFKKYRGPLLTESELGPSPSEVAAVKAKELLMKRAAKDADQESSVMMAGWDMDSSVEGLQSKLERWRAELPPLYDSSFPSSSYGGGGGGTTGGKHSRRHTDGGASSPGLFSCFSNICGCECSIVCGGGSSGSPVRKSKRKGGQSDCPEVGDNKLATSEGNLRLCVWLRTSSPPKRFHYGRGHLHQRDWGRNSGKADRENWRTNRPQDPGIISGDRWRKVSQTTVGRKNPDVIGKNKTCMGVVDELNEPHRRDVHGEMGDVTDGIGSGSDKGNSSVTAFPGSCPEIMDISGQAQPSRSSPSVTLVEIQHRPGPQPIQAQTPNIAIEAPSPVLIPGQPITGIFKPGRWKRAARGVKGDATNVDLGIKLGKHSLTSVESERMDSKKRRGSDTTVLQEGRMSLAAITEEAAIPPAICSSSDMRSAGQPEVSDVRETVNGIAGVDEGNYGHQVRLDRSASVGDVAGKKGSSGVLARVTRTVSDSPIVSHTKRTASDAAFVTKKLLKSTGKAAWIAGTTFLILVVPLIIEMDREQQFTELELQQQSLLGAPPVVAGQK</sequence>
<dbReference type="InterPro" id="IPR035892">
    <property type="entry name" value="C2_domain_sf"/>
</dbReference>
<dbReference type="Gene3D" id="2.60.40.150">
    <property type="entry name" value="C2 domain"/>
    <property type="match status" value="1"/>
</dbReference>